<dbReference type="InterPro" id="IPR036264">
    <property type="entry name" value="Bact_exopeptidase_dim_dom"/>
</dbReference>
<evidence type="ECO:0000256" key="1">
    <source>
        <dbReference type="ARBA" id="ARBA00006247"/>
    </source>
</evidence>
<dbReference type="FunFam" id="3.30.70.360:FF:000004">
    <property type="entry name" value="Peptidase M20 domain-containing protein 2"/>
    <property type="match status" value="1"/>
</dbReference>
<dbReference type="OrthoDB" id="6119954at2759"/>
<dbReference type="InterPro" id="IPR011650">
    <property type="entry name" value="Peptidase_M20_dimer"/>
</dbReference>
<dbReference type="SUPFAM" id="SSF55031">
    <property type="entry name" value="Bacterial exopeptidase dimerisation domain"/>
    <property type="match status" value="1"/>
</dbReference>
<dbReference type="GO" id="GO:0016805">
    <property type="term" value="F:dipeptidase activity"/>
    <property type="evidence" value="ECO:0007669"/>
    <property type="project" value="TreeGrafter"/>
</dbReference>
<dbReference type="AlphaFoldDB" id="A0A5C3N575"/>
<comment type="similarity">
    <text evidence="1">Belongs to the peptidase M20A family.</text>
</comment>
<keyword evidence="5" id="KW-1185">Reference proteome</keyword>
<dbReference type="InterPro" id="IPR052030">
    <property type="entry name" value="Peptidase_M20/M20A_hydrolases"/>
</dbReference>
<dbReference type="Proteomes" id="UP000305948">
    <property type="component" value="Unassembled WGS sequence"/>
</dbReference>
<evidence type="ECO:0000259" key="3">
    <source>
        <dbReference type="Pfam" id="PF07687"/>
    </source>
</evidence>
<proteinExistence type="inferred from homology"/>
<organism evidence="4 5">
    <name type="scientific">Heliocybe sulcata</name>
    <dbReference type="NCBI Taxonomy" id="5364"/>
    <lineage>
        <taxon>Eukaryota</taxon>
        <taxon>Fungi</taxon>
        <taxon>Dikarya</taxon>
        <taxon>Basidiomycota</taxon>
        <taxon>Agaricomycotina</taxon>
        <taxon>Agaricomycetes</taxon>
        <taxon>Gloeophyllales</taxon>
        <taxon>Gloeophyllaceae</taxon>
        <taxon>Heliocybe</taxon>
    </lineage>
</organism>
<dbReference type="InterPro" id="IPR002933">
    <property type="entry name" value="Peptidase_M20"/>
</dbReference>
<reference evidence="4 5" key="1">
    <citation type="journal article" date="2019" name="Nat. Ecol. Evol.">
        <title>Megaphylogeny resolves global patterns of mushroom evolution.</title>
        <authorList>
            <person name="Varga T."/>
            <person name="Krizsan K."/>
            <person name="Foldi C."/>
            <person name="Dima B."/>
            <person name="Sanchez-Garcia M."/>
            <person name="Sanchez-Ramirez S."/>
            <person name="Szollosi G.J."/>
            <person name="Szarkandi J.G."/>
            <person name="Papp V."/>
            <person name="Albert L."/>
            <person name="Andreopoulos W."/>
            <person name="Angelini C."/>
            <person name="Antonin V."/>
            <person name="Barry K.W."/>
            <person name="Bougher N.L."/>
            <person name="Buchanan P."/>
            <person name="Buyck B."/>
            <person name="Bense V."/>
            <person name="Catcheside P."/>
            <person name="Chovatia M."/>
            <person name="Cooper J."/>
            <person name="Damon W."/>
            <person name="Desjardin D."/>
            <person name="Finy P."/>
            <person name="Geml J."/>
            <person name="Haridas S."/>
            <person name="Hughes K."/>
            <person name="Justo A."/>
            <person name="Karasinski D."/>
            <person name="Kautmanova I."/>
            <person name="Kiss B."/>
            <person name="Kocsube S."/>
            <person name="Kotiranta H."/>
            <person name="LaButti K.M."/>
            <person name="Lechner B.E."/>
            <person name="Liimatainen K."/>
            <person name="Lipzen A."/>
            <person name="Lukacs Z."/>
            <person name="Mihaltcheva S."/>
            <person name="Morgado L.N."/>
            <person name="Niskanen T."/>
            <person name="Noordeloos M.E."/>
            <person name="Ohm R.A."/>
            <person name="Ortiz-Santana B."/>
            <person name="Ovrebo C."/>
            <person name="Racz N."/>
            <person name="Riley R."/>
            <person name="Savchenko A."/>
            <person name="Shiryaev A."/>
            <person name="Soop K."/>
            <person name="Spirin V."/>
            <person name="Szebenyi C."/>
            <person name="Tomsovsky M."/>
            <person name="Tulloss R.E."/>
            <person name="Uehling J."/>
            <person name="Grigoriev I.V."/>
            <person name="Vagvolgyi C."/>
            <person name="Papp T."/>
            <person name="Martin F.M."/>
            <person name="Miettinen O."/>
            <person name="Hibbett D.S."/>
            <person name="Nagy L.G."/>
        </authorList>
    </citation>
    <scope>NUCLEOTIDE SEQUENCE [LARGE SCALE GENOMIC DNA]</scope>
    <source>
        <strain evidence="4 5">OMC1185</strain>
    </source>
</reference>
<accession>A0A5C3N575</accession>
<gene>
    <name evidence="4" type="ORF">OE88DRAFT_1737136</name>
</gene>
<dbReference type="EMBL" id="ML213517">
    <property type="protein sequence ID" value="TFK48911.1"/>
    <property type="molecule type" value="Genomic_DNA"/>
</dbReference>
<protein>
    <recommendedName>
        <fullName evidence="3">Peptidase M20 dimerisation domain-containing protein</fullName>
    </recommendedName>
</protein>
<evidence type="ECO:0000313" key="5">
    <source>
        <dbReference type="Proteomes" id="UP000305948"/>
    </source>
</evidence>
<dbReference type="CDD" id="cd05672">
    <property type="entry name" value="M20_ACY1L2-like"/>
    <property type="match status" value="1"/>
</dbReference>
<feature type="region of interest" description="Disordered" evidence="2">
    <location>
        <begin position="18"/>
        <end position="46"/>
    </location>
</feature>
<dbReference type="Pfam" id="PF01546">
    <property type="entry name" value="Peptidase_M20"/>
    <property type="match status" value="1"/>
</dbReference>
<dbReference type="Gene3D" id="3.30.70.360">
    <property type="match status" value="1"/>
</dbReference>
<dbReference type="PANTHER" id="PTHR30575:SF0">
    <property type="entry name" value="XAA-ARG DIPEPTIDASE"/>
    <property type="match status" value="1"/>
</dbReference>
<dbReference type="Pfam" id="PF07687">
    <property type="entry name" value="M20_dimer"/>
    <property type="match status" value="1"/>
</dbReference>
<dbReference type="InterPro" id="IPR017439">
    <property type="entry name" value="Amidohydrolase"/>
</dbReference>
<dbReference type="Gene3D" id="3.40.630.10">
    <property type="entry name" value="Zn peptidases"/>
    <property type="match status" value="1"/>
</dbReference>
<evidence type="ECO:0000256" key="2">
    <source>
        <dbReference type="SAM" id="MobiDB-lite"/>
    </source>
</evidence>
<feature type="domain" description="Peptidase M20 dimerisation" evidence="3">
    <location>
        <begin position="255"/>
        <end position="348"/>
    </location>
</feature>
<dbReference type="NCBIfam" id="TIGR01891">
    <property type="entry name" value="amidohydrolases"/>
    <property type="match status" value="1"/>
</dbReference>
<dbReference type="PANTHER" id="PTHR30575">
    <property type="entry name" value="PEPTIDASE M20"/>
    <property type="match status" value="1"/>
</dbReference>
<dbReference type="SUPFAM" id="SSF53187">
    <property type="entry name" value="Zn-dependent exopeptidases"/>
    <property type="match status" value="1"/>
</dbReference>
<sequence length="471" mass="51058">MAIEPDHTGCFAGLRNSFRSSTRKRPGSSERTSLYDKLSPPKPPLRDDDLAATTYQCWCCHHPLDPPHALEAPPAYSELAHTHEPTALKTIRDAVDKYSDDLRKLSMDIHDHPEIMFEERHAHDVLTTFLSAHGFTVTRHYLDLPTAWRAEYKRGTGGRTIGINSEMDALPGIGHGCGHNLIAMAGVAIALGVKAALDQHHVDGHIVLLGTPAEEGGAGKVMLLERGGYDGMHATHPLVGPPHSAQVGTSLAIQTIDVEFFGRTAHASAAPWEGQNALDAAFLTYSAISVLRQQIKPTHRVHGVIKGPSNLAANVIPDYTSMSWFVRAPSWTELEVLRKRVESCIEAGALASSCKVKISLGRAQYDLRQNPILQSGLASILDSEFEWQTLEGQSGGSTDFAMPALHPHFAIIDDPSIVAHTPGFRDAAATKKAHDAALTISKALAMIGFRVVDDEGFYGEVKEAFDKGQSS</sequence>
<name>A0A5C3N575_9AGAM</name>
<evidence type="ECO:0000313" key="4">
    <source>
        <dbReference type="EMBL" id="TFK48911.1"/>
    </source>
</evidence>